<evidence type="ECO:0000313" key="2">
    <source>
        <dbReference type="EMBL" id="CAH3178642.1"/>
    </source>
</evidence>
<feature type="compositionally biased region" description="Polar residues" evidence="1">
    <location>
        <begin position="55"/>
        <end position="72"/>
    </location>
</feature>
<reference evidence="2 3" key="1">
    <citation type="submission" date="2022-05" db="EMBL/GenBank/DDBJ databases">
        <authorList>
            <consortium name="Genoscope - CEA"/>
            <person name="William W."/>
        </authorList>
    </citation>
    <scope>NUCLEOTIDE SEQUENCE [LARGE SCALE GENOMIC DNA]</scope>
</reference>
<feature type="region of interest" description="Disordered" evidence="1">
    <location>
        <begin position="1"/>
        <end position="40"/>
    </location>
</feature>
<name>A0ABN8RMR9_9CNID</name>
<dbReference type="EMBL" id="CALNXK010000243">
    <property type="protein sequence ID" value="CAH3178642.1"/>
    <property type="molecule type" value="Genomic_DNA"/>
</dbReference>
<keyword evidence="3" id="KW-1185">Reference proteome</keyword>
<evidence type="ECO:0000256" key="1">
    <source>
        <dbReference type="SAM" id="MobiDB-lite"/>
    </source>
</evidence>
<feature type="compositionally biased region" description="Basic and acidic residues" evidence="1">
    <location>
        <begin position="1"/>
        <end position="28"/>
    </location>
</feature>
<protein>
    <submittedName>
        <fullName evidence="2">Uncharacterized protein</fullName>
    </submittedName>
</protein>
<organism evidence="2 3">
    <name type="scientific">Porites lobata</name>
    <dbReference type="NCBI Taxonomy" id="104759"/>
    <lineage>
        <taxon>Eukaryota</taxon>
        <taxon>Metazoa</taxon>
        <taxon>Cnidaria</taxon>
        <taxon>Anthozoa</taxon>
        <taxon>Hexacorallia</taxon>
        <taxon>Scleractinia</taxon>
        <taxon>Fungiina</taxon>
        <taxon>Poritidae</taxon>
        <taxon>Porites</taxon>
    </lineage>
</organism>
<proteinExistence type="predicted"/>
<gene>
    <name evidence="2" type="ORF">PLOB_00020908</name>
</gene>
<sequence>TGENRENLDKKPPVPTREKSDTAIKEENSAPTNSQPARATYQTEMIDTKPNVTQIYSRDNPGSLTPTVQPRTQQKRKFRINSQPVLQVSTTIYHESLTQETLRELINLQAKQAELSLLLVEQQKRNGWPAKEPSVFSENTFVYPPFTTAFDSICLETST</sequence>
<feature type="region of interest" description="Disordered" evidence="1">
    <location>
        <begin position="55"/>
        <end position="76"/>
    </location>
</feature>
<accession>A0ABN8RMR9</accession>
<feature type="non-terminal residue" evidence="2">
    <location>
        <position position="1"/>
    </location>
</feature>
<feature type="compositionally biased region" description="Polar residues" evidence="1">
    <location>
        <begin position="29"/>
        <end position="40"/>
    </location>
</feature>
<comment type="caution">
    <text evidence="2">The sequence shown here is derived from an EMBL/GenBank/DDBJ whole genome shotgun (WGS) entry which is preliminary data.</text>
</comment>
<dbReference type="Proteomes" id="UP001159405">
    <property type="component" value="Unassembled WGS sequence"/>
</dbReference>
<evidence type="ECO:0000313" key="3">
    <source>
        <dbReference type="Proteomes" id="UP001159405"/>
    </source>
</evidence>